<evidence type="ECO:0000256" key="1">
    <source>
        <dbReference type="ARBA" id="ARBA00008889"/>
    </source>
</evidence>
<dbReference type="EMBL" id="LCPV01000026">
    <property type="protein sequence ID" value="KKW06755.1"/>
    <property type="molecule type" value="Genomic_DNA"/>
</dbReference>
<proteinExistence type="inferred from homology"/>
<evidence type="ECO:0000313" key="7">
    <source>
        <dbReference type="Proteomes" id="UP000034589"/>
    </source>
</evidence>
<dbReference type="Proteomes" id="UP000034589">
    <property type="component" value="Unassembled WGS sequence"/>
</dbReference>
<reference evidence="6 7" key="1">
    <citation type="journal article" date="2015" name="Nature">
        <title>rRNA introns, odd ribosomes, and small enigmatic genomes across a large radiation of phyla.</title>
        <authorList>
            <person name="Brown C.T."/>
            <person name="Hug L.A."/>
            <person name="Thomas B.C."/>
            <person name="Sharon I."/>
            <person name="Castelle C.J."/>
            <person name="Singh A."/>
            <person name="Wilkins M.J."/>
            <person name="Williams K.H."/>
            <person name="Banfield J.F."/>
        </authorList>
    </citation>
    <scope>NUCLEOTIDE SEQUENCE [LARGE SCALE GENOMIC DNA]</scope>
</reference>
<gene>
    <name evidence="5" type="primary">rplJ</name>
    <name evidence="6" type="ORF">UY39_C0026G0010</name>
</gene>
<dbReference type="GO" id="GO:0070180">
    <property type="term" value="F:large ribosomal subunit rRNA binding"/>
    <property type="evidence" value="ECO:0007669"/>
    <property type="project" value="UniProtKB-UniRule"/>
</dbReference>
<dbReference type="GO" id="GO:0005840">
    <property type="term" value="C:ribosome"/>
    <property type="evidence" value="ECO:0007669"/>
    <property type="project" value="UniProtKB-KW"/>
</dbReference>
<keyword evidence="5" id="KW-0694">RNA-binding</keyword>
<dbReference type="SUPFAM" id="SSF160369">
    <property type="entry name" value="Ribosomal protein L10-like"/>
    <property type="match status" value="1"/>
</dbReference>
<protein>
    <recommendedName>
        <fullName evidence="4 5">Large ribosomal subunit protein uL10</fullName>
    </recommendedName>
</protein>
<dbReference type="Gene3D" id="3.30.70.1730">
    <property type="match status" value="1"/>
</dbReference>
<sequence length="178" mass="19208">MKTRKQKEEIVEKLGSTLKSGISSVFVHFADLSVADETVMRRHLRSENVSYVVAKKTLIRRALENLGHLPAPGTARQAGKHEDVPLKGEVAIATGIGDDATGAARLVHEFGKKFAGKLSIIGGLFEGRLIGQEEMQEIATIPSMQVLRGMFANVIHSPIQGLVIALNSIAENKSGQQT</sequence>
<organism evidence="6 7">
    <name type="scientific">Candidatus Kaiserbacteria bacterium GW2011_GWC2_49_12</name>
    <dbReference type="NCBI Taxonomy" id="1618675"/>
    <lineage>
        <taxon>Bacteria</taxon>
        <taxon>Candidatus Kaiseribacteriota</taxon>
    </lineage>
</organism>
<dbReference type="HAMAP" id="MF_00362">
    <property type="entry name" value="Ribosomal_uL10"/>
    <property type="match status" value="1"/>
</dbReference>
<name>A0A0G1VKK7_9BACT</name>
<evidence type="ECO:0000256" key="4">
    <source>
        <dbReference type="ARBA" id="ARBA00035202"/>
    </source>
</evidence>
<comment type="subunit">
    <text evidence="5">Part of the ribosomal stalk of the 50S ribosomal subunit. The N-terminus interacts with L11 and the large rRNA to form the base of the stalk. The C-terminus forms an elongated spine to which L12 dimers bind in a sequential fashion forming a multimeric L10(L12)X complex.</text>
</comment>
<comment type="similarity">
    <text evidence="1 5">Belongs to the universal ribosomal protein uL10 family.</text>
</comment>
<evidence type="ECO:0000313" key="6">
    <source>
        <dbReference type="EMBL" id="KKW06755.1"/>
    </source>
</evidence>
<comment type="function">
    <text evidence="5">Forms part of the ribosomal stalk, playing a central role in the interaction of the ribosome with GTP-bound translation factors.</text>
</comment>
<dbReference type="NCBIfam" id="NF000955">
    <property type="entry name" value="PRK00099.1-1"/>
    <property type="match status" value="1"/>
</dbReference>
<accession>A0A0G1VKK7</accession>
<dbReference type="InterPro" id="IPR022973">
    <property type="entry name" value="Ribosomal_uL10_bac"/>
</dbReference>
<evidence type="ECO:0000256" key="5">
    <source>
        <dbReference type="HAMAP-Rule" id="MF_00362"/>
    </source>
</evidence>
<dbReference type="CDD" id="cd05797">
    <property type="entry name" value="Ribosomal_L10"/>
    <property type="match status" value="1"/>
</dbReference>
<keyword evidence="5" id="KW-0699">rRNA-binding</keyword>
<dbReference type="GO" id="GO:1990904">
    <property type="term" value="C:ribonucleoprotein complex"/>
    <property type="evidence" value="ECO:0007669"/>
    <property type="project" value="UniProtKB-KW"/>
</dbReference>
<dbReference type="InterPro" id="IPR001790">
    <property type="entry name" value="Ribosomal_uL10"/>
</dbReference>
<dbReference type="AlphaFoldDB" id="A0A0G1VKK7"/>
<keyword evidence="3 5" id="KW-0687">Ribonucleoprotein</keyword>
<dbReference type="PANTHER" id="PTHR11560">
    <property type="entry name" value="39S RIBOSOMAL PROTEIN L10, MITOCHONDRIAL"/>
    <property type="match status" value="1"/>
</dbReference>
<evidence type="ECO:0000256" key="2">
    <source>
        <dbReference type="ARBA" id="ARBA00022980"/>
    </source>
</evidence>
<comment type="caution">
    <text evidence="6">The sequence shown here is derived from an EMBL/GenBank/DDBJ whole genome shotgun (WGS) entry which is preliminary data.</text>
</comment>
<evidence type="ECO:0000256" key="3">
    <source>
        <dbReference type="ARBA" id="ARBA00023274"/>
    </source>
</evidence>
<dbReference type="InterPro" id="IPR047865">
    <property type="entry name" value="Ribosomal_uL10_bac_type"/>
</dbReference>
<dbReference type="GO" id="GO:0006412">
    <property type="term" value="P:translation"/>
    <property type="evidence" value="ECO:0007669"/>
    <property type="project" value="UniProtKB-UniRule"/>
</dbReference>
<keyword evidence="2 5" id="KW-0689">Ribosomal protein</keyword>
<dbReference type="Pfam" id="PF00466">
    <property type="entry name" value="Ribosomal_L10"/>
    <property type="match status" value="1"/>
</dbReference>
<dbReference type="InterPro" id="IPR043141">
    <property type="entry name" value="Ribosomal_uL10-like_sf"/>
</dbReference>